<sequence length="95" mass="10150">MAQKASSVRVLIVLFMAFSYVLSCAAVPSTRSLKSNEEGLTVQDLQAQDAMGLRDGGDLMDVGEGFVEGRMDLEIQDYKGAGANTDHEPKTPGRG</sequence>
<name>A0A5N6RK25_9ROSI</name>
<feature type="chain" id="PRO_5024389210" evidence="1">
    <location>
        <begin position="27"/>
        <end position="95"/>
    </location>
</feature>
<dbReference type="PANTHER" id="PTHR33474">
    <property type="entry name" value="TRANSMEMBRANE PROTEIN"/>
    <property type="match status" value="1"/>
</dbReference>
<dbReference type="PANTHER" id="PTHR33474:SF28">
    <property type="entry name" value="OS01G0815400 PROTEIN"/>
    <property type="match status" value="1"/>
</dbReference>
<dbReference type="OrthoDB" id="693939at2759"/>
<reference evidence="2 3" key="1">
    <citation type="submission" date="2019-06" db="EMBL/GenBank/DDBJ databases">
        <title>A chromosomal-level reference genome of Carpinus fangiana (Coryloideae, Betulaceae).</title>
        <authorList>
            <person name="Yang X."/>
            <person name="Wang Z."/>
            <person name="Zhang L."/>
            <person name="Hao G."/>
            <person name="Liu J."/>
            <person name="Yang Y."/>
        </authorList>
    </citation>
    <scope>NUCLEOTIDE SEQUENCE [LARGE SCALE GENOMIC DNA]</scope>
    <source>
        <strain evidence="2">Cfa_2016G</strain>
        <tissue evidence="2">Leaf</tissue>
    </source>
</reference>
<dbReference type="AlphaFoldDB" id="A0A5N6RK25"/>
<evidence type="ECO:0000256" key="1">
    <source>
        <dbReference type="SAM" id="SignalP"/>
    </source>
</evidence>
<proteinExistence type="predicted"/>
<organism evidence="2 3">
    <name type="scientific">Carpinus fangiana</name>
    <dbReference type="NCBI Taxonomy" id="176857"/>
    <lineage>
        <taxon>Eukaryota</taxon>
        <taxon>Viridiplantae</taxon>
        <taxon>Streptophyta</taxon>
        <taxon>Embryophyta</taxon>
        <taxon>Tracheophyta</taxon>
        <taxon>Spermatophyta</taxon>
        <taxon>Magnoliopsida</taxon>
        <taxon>eudicotyledons</taxon>
        <taxon>Gunneridae</taxon>
        <taxon>Pentapetalae</taxon>
        <taxon>rosids</taxon>
        <taxon>fabids</taxon>
        <taxon>Fagales</taxon>
        <taxon>Betulaceae</taxon>
        <taxon>Carpinus</taxon>
    </lineage>
</organism>
<evidence type="ECO:0000313" key="3">
    <source>
        <dbReference type="Proteomes" id="UP000327013"/>
    </source>
</evidence>
<dbReference type="Proteomes" id="UP000327013">
    <property type="component" value="Chromosome 7"/>
</dbReference>
<accession>A0A5N6RK25</accession>
<protein>
    <submittedName>
        <fullName evidence="2">Uncharacterized protein</fullName>
    </submittedName>
</protein>
<keyword evidence="1" id="KW-0732">Signal</keyword>
<feature type="signal peptide" evidence="1">
    <location>
        <begin position="1"/>
        <end position="26"/>
    </location>
</feature>
<keyword evidence="3" id="KW-1185">Reference proteome</keyword>
<evidence type="ECO:0000313" key="2">
    <source>
        <dbReference type="EMBL" id="KAE8099771.1"/>
    </source>
</evidence>
<gene>
    <name evidence="2" type="ORF">FH972_017725</name>
</gene>
<dbReference type="EMBL" id="CM017327">
    <property type="protein sequence ID" value="KAE8099771.1"/>
    <property type="molecule type" value="Genomic_DNA"/>
</dbReference>